<name>A0ABM9IC99_9BACT</name>
<evidence type="ECO:0000313" key="1">
    <source>
        <dbReference type="EMBL" id="CAI9085291.1"/>
    </source>
</evidence>
<sequence>MTASAGVAARPIRVTSEDGLNSMIQVKVYDLPDTFVTQVANPAFMKQRVLRSGSSKLA</sequence>
<dbReference type="EMBL" id="OX458932">
    <property type="protein sequence ID" value="CAI9085291.1"/>
    <property type="molecule type" value="Genomic_DNA"/>
</dbReference>
<accession>A0ABM9IC99</accession>
<reference evidence="1" key="1">
    <citation type="submission" date="2023-03" db="EMBL/GenBank/DDBJ databases">
        <authorList>
            <person name="Cremers G."/>
            <person name="Picone N."/>
        </authorList>
    </citation>
    <scope>NUCLEOTIDE SEQUENCE</scope>
    <source>
        <strain evidence="1">Sample_alias</strain>
    </source>
</reference>
<dbReference type="Proteomes" id="UP001161497">
    <property type="component" value="Chromosome"/>
</dbReference>
<protein>
    <submittedName>
        <fullName evidence="1">Uncharacterized protein</fullName>
    </submittedName>
</protein>
<organism evidence="1 2">
    <name type="scientific">Candidatus Methylacidiphilum fumarolicum</name>
    <dbReference type="NCBI Taxonomy" id="591154"/>
    <lineage>
        <taxon>Bacteria</taxon>
        <taxon>Pseudomonadati</taxon>
        <taxon>Verrucomicrobiota</taxon>
        <taxon>Methylacidiphilae</taxon>
        <taxon>Methylacidiphilales</taxon>
        <taxon>Methylacidiphilaceae</taxon>
        <taxon>Methylacidiphilum (ex Ratnadevi et al. 2023)</taxon>
    </lineage>
</organism>
<proteinExistence type="predicted"/>
<keyword evidence="2" id="KW-1185">Reference proteome</keyword>
<evidence type="ECO:0000313" key="2">
    <source>
        <dbReference type="Proteomes" id="UP001161497"/>
    </source>
</evidence>
<gene>
    <name evidence="1" type="ORF">MFUM_0916</name>
</gene>